<feature type="transmembrane region" description="Helical" evidence="1">
    <location>
        <begin position="325"/>
        <end position="345"/>
    </location>
</feature>
<keyword evidence="1" id="KW-0812">Transmembrane</keyword>
<dbReference type="EMBL" id="JACZDF010000001">
    <property type="protein sequence ID" value="MBD9698245.1"/>
    <property type="molecule type" value="Genomic_DNA"/>
</dbReference>
<feature type="transmembrane region" description="Helical" evidence="1">
    <location>
        <begin position="376"/>
        <end position="393"/>
    </location>
</feature>
<name>A0ABR9DQI5_9MICO</name>
<dbReference type="RefSeq" id="WP_192277272.1">
    <property type="nucleotide sequence ID" value="NZ_JACZDF010000001.1"/>
</dbReference>
<feature type="transmembrane region" description="Helical" evidence="1">
    <location>
        <begin position="208"/>
        <end position="227"/>
    </location>
</feature>
<evidence type="ECO:0008006" key="4">
    <source>
        <dbReference type="Google" id="ProtNLM"/>
    </source>
</evidence>
<feature type="transmembrane region" description="Helical" evidence="1">
    <location>
        <begin position="83"/>
        <end position="100"/>
    </location>
</feature>
<proteinExistence type="predicted"/>
<evidence type="ECO:0000256" key="1">
    <source>
        <dbReference type="SAM" id="Phobius"/>
    </source>
</evidence>
<dbReference type="Proteomes" id="UP000642107">
    <property type="component" value="Unassembled WGS sequence"/>
</dbReference>
<feature type="transmembrane region" description="Helical" evidence="1">
    <location>
        <begin position="352"/>
        <end position="370"/>
    </location>
</feature>
<evidence type="ECO:0000313" key="2">
    <source>
        <dbReference type="EMBL" id="MBD9698245.1"/>
    </source>
</evidence>
<organism evidence="2 3">
    <name type="scientific">Flavimobilis rhizosphaerae</name>
    <dbReference type="NCBI Taxonomy" id="2775421"/>
    <lineage>
        <taxon>Bacteria</taxon>
        <taxon>Bacillati</taxon>
        <taxon>Actinomycetota</taxon>
        <taxon>Actinomycetes</taxon>
        <taxon>Micrococcales</taxon>
        <taxon>Jonesiaceae</taxon>
        <taxon>Flavimobilis</taxon>
    </lineage>
</organism>
<protein>
    <recommendedName>
        <fullName evidence="4">O-antigen ligase</fullName>
    </recommendedName>
</protein>
<keyword evidence="1" id="KW-0472">Membrane</keyword>
<reference evidence="2 3" key="1">
    <citation type="submission" date="2020-09" db="EMBL/GenBank/DDBJ databases">
        <title>Flavimobilis rhizosphaerae sp. nov., isolated from rhizosphere soil of Spartina alterniflora.</title>
        <authorList>
            <person name="Hanqin C."/>
        </authorList>
    </citation>
    <scope>NUCLEOTIDE SEQUENCE [LARGE SCALE GENOMIC DNA]</scope>
    <source>
        <strain evidence="2 3">GY 10621</strain>
    </source>
</reference>
<accession>A0ABR9DQI5</accession>
<gene>
    <name evidence="2" type="ORF">IGS67_01890</name>
</gene>
<feature type="transmembrane region" description="Helical" evidence="1">
    <location>
        <begin position="107"/>
        <end position="125"/>
    </location>
</feature>
<feature type="transmembrane region" description="Helical" evidence="1">
    <location>
        <begin position="131"/>
        <end position="149"/>
    </location>
</feature>
<keyword evidence="3" id="KW-1185">Reference proteome</keyword>
<feature type="transmembrane region" description="Helical" evidence="1">
    <location>
        <begin position="6"/>
        <end position="39"/>
    </location>
</feature>
<sequence>MIEKLLAAALVVIAGAWYPVVGGLTVATVLAVALAPVLLSSLRRFRGASGLFLLWLAAIGAGLLLANLAHPESTVLPNVTRDGAFHLLGVTFGVPVVLWARERWSDPAVGLFFGLGMLATAMTDLSPINPWKFTLSVPVAVVVLSIAWLRRSRRLEIAALLAVAGLCAVNDSRSMFGLVLMTAAIVAGQEWRERSRLRRGRGRAKRRGSVLGLFLLVAVLGGGAYQLGQALALEGALGTAAAERSARQIEQSGSMLVGSRPEMGATIALVRERPLGFGLGVLPDGTELRAAKIGMSGLGYDPNNGYVERYMFGRGVEVHSVVGDLWAWSGLVGLLLGVVLLVVVGRGLLGRLVDGTASALIVLLSLRVLWDLLFAPFASTMVFLTLLLGLLLVRREATDPSSEASLRA</sequence>
<comment type="caution">
    <text evidence="2">The sequence shown here is derived from an EMBL/GenBank/DDBJ whole genome shotgun (WGS) entry which is preliminary data.</text>
</comment>
<feature type="transmembrane region" description="Helical" evidence="1">
    <location>
        <begin position="51"/>
        <end position="71"/>
    </location>
</feature>
<keyword evidence="1" id="KW-1133">Transmembrane helix</keyword>
<evidence type="ECO:0000313" key="3">
    <source>
        <dbReference type="Proteomes" id="UP000642107"/>
    </source>
</evidence>